<dbReference type="InterPro" id="IPR032675">
    <property type="entry name" value="LRR_dom_sf"/>
</dbReference>
<dbReference type="InterPro" id="IPR053139">
    <property type="entry name" value="Surface_bspA-like"/>
</dbReference>
<keyword evidence="2" id="KW-1185">Reference proteome</keyword>
<comment type="caution">
    <text evidence="1">The sequence shown here is derived from an EMBL/GenBank/DDBJ whole genome shotgun (WGS) entry which is preliminary data.</text>
</comment>
<dbReference type="InterPro" id="IPR026906">
    <property type="entry name" value="LRR_5"/>
</dbReference>
<dbReference type="PANTHER" id="PTHR45661">
    <property type="entry name" value="SURFACE ANTIGEN"/>
    <property type="match status" value="1"/>
</dbReference>
<dbReference type="PANTHER" id="PTHR45661:SF3">
    <property type="entry name" value="IG-LIKE DOMAIN-CONTAINING PROTEIN"/>
    <property type="match status" value="1"/>
</dbReference>
<dbReference type="AlphaFoldDB" id="A0A7W8GAI8"/>
<evidence type="ECO:0008006" key="3">
    <source>
        <dbReference type="Google" id="ProtNLM"/>
    </source>
</evidence>
<sequence length="188" mass="20188">MANKNDVLTIKDGVVTSCEKNAVNVEIPAGVTKIDRKAFSGCESLTSVVIPETVTEIEALTFAFCPSLKSVEFRGTKAQWDAVKHKVNLFSFSAAKIKAVKCSDSVWEKPILLVEDGSAVCLDSSVTNVVIPEGVKEIANGGFFGCKRISSVEFGGTVAQWEEIEKGEHWNDGVPAKFVKCSDGDVAL</sequence>
<name>A0A7W8GAI8_9SPIR</name>
<protein>
    <recommendedName>
        <fullName evidence="3">Leucine-rich repeat domain-containing protein</fullName>
    </recommendedName>
</protein>
<organism evidence="1 2">
    <name type="scientific">Treponema ruminis</name>
    <dbReference type="NCBI Taxonomy" id="744515"/>
    <lineage>
        <taxon>Bacteria</taxon>
        <taxon>Pseudomonadati</taxon>
        <taxon>Spirochaetota</taxon>
        <taxon>Spirochaetia</taxon>
        <taxon>Spirochaetales</taxon>
        <taxon>Treponemataceae</taxon>
        <taxon>Treponema</taxon>
    </lineage>
</organism>
<dbReference type="Proteomes" id="UP000518887">
    <property type="component" value="Unassembled WGS sequence"/>
</dbReference>
<dbReference type="Gene3D" id="3.80.10.10">
    <property type="entry name" value="Ribonuclease Inhibitor"/>
    <property type="match status" value="2"/>
</dbReference>
<gene>
    <name evidence="1" type="ORF">HNP76_002270</name>
</gene>
<dbReference type="EMBL" id="JACHFQ010000007">
    <property type="protein sequence ID" value="MBB5226882.1"/>
    <property type="molecule type" value="Genomic_DNA"/>
</dbReference>
<dbReference type="RefSeq" id="WP_184660560.1">
    <property type="nucleotide sequence ID" value="NZ_CP031518.1"/>
</dbReference>
<dbReference type="Pfam" id="PF13306">
    <property type="entry name" value="LRR_5"/>
    <property type="match status" value="2"/>
</dbReference>
<proteinExistence type="predicted"/>
<accession>A0A7W8GAI8</accession>
<evidence type="ECO:0000313" key="1">
    <source>
        <dbReference type="EMBL" id="MBB5226882.1"/>
    </source>
</evidence>
<evidence type="ECO:0000313" key="2">
    <source>
        <dbReference type="Proteomes" id="UP000518887"/>
    </source>
</evidence>
<reference evidence="1 2" key="1">
    <citation type="submission" date="2020-08" db="EMBL/GenBank/DDBJ databases">
        <title>Genomic Encyclopedia of Type Strains, Phase IV (KMG-IV): sequencing the most valuable type-strain genomes for metagenomic binning, comparative biology and taxonomic classification.</title>
        <authorList>
            <person name="Goeker M."/>
        </authorList>
    </citation>
    <scope>NUCLEOTIDE SEQUENCE [LARGE SCALE GENOMIC DNA]</scope>
    <source>
        <strain evidence="1 2">DSM 103462</strain>
    </source>
</reference>